<comment type="caution">
    <text evidence="1">The sequence shown here is derived from an EMBL/GenBank/DDBJ whole genome shotgun (WGS) entry which is preliminary data.</text>
</comment>
<dbReference type="InterPro" id="IPR044629">
    <property type="entry name" value="GSTL1/2/3"/>
</dbReference>
<sequence>MWCIFLIEGCIYPTHAPMHNACGLPETVRLCPKDFVIWGSLCHRWNTYNNEVKGYIDSSFEGPSLFPSDPAKGQFAEELLSYIDSFNKGVISSFKVEGMNNAGKLST</sequence>
<protein>
    <submittedName>
        <fullName evidence="1">Uncharacterized protein</fullName>
    </submittedName>
</protein>
<evidence type="ECO:0000313" key="1">
    <source>
        <dbReference type="EMBL" id="KAG5559293.1"/>
    </source>
</evidence>
<gene>
    <name evidence="1" type="ORF">RHGRI_008992</name>
</gene>
<keyword evidence="2" id="KW-1185">Reference proteome</keyword>
<organism evidence="1 2">
    <name type="scientific">Rhododendron griersonianum</name>
    <dbReference type="NCBI Taxonomy" id="479676"/>
    <lineage>
        <taxon>Eukaryota</taxon>
        <taxon>Viridiplantae</taxon>
        <taxon>Streptophyta</taxon>
        <taxon>Embryophyta</taxon>
        <taxon>Tracheophyta</taxon>
        <taxon>Spermatophyta</taxon>
        <taxon>Magnoliopsida</taxon>
        <taxon>eudicotyledons</taxon>
        <taxon>Gunneridae</taxon>
        <taxon>Pentapetalae</taxon>
        <taxon>asterids</taxon>
        <taxon>Ericales</taxon>
        <taxon>Ericaceae</taxon>
        <taxon>Ericoideae</taxon>
        <taxon>Rhodoreae</taxon>
        <taxon>Rhododendron</taxon>
    </lineage>
</organism>
<dbReference type="Proteomes" id="UP000823749">
    <property type="component" value="Chromosome 3"/>
</dbReference>
<evidence type="ECO:0000313" key="2">
    <source>
        <dbReference type="Proteomes" id="UP000823749"/>
    </source>
</evidence>
<dbReference type="GO" id="GO:0004364">
    <property type="term" value="F:glutathione transferase activity"/>
    <property type="evidence" value="ECO:0007669"/>
    <property type="project" value="InterPro"/>
</dbReference>
<accession>A0AAV6L4I4</accession>
<dbReference type="PANTHER" id="PTHR44328">
    <property type="entry name" value="GLUTATHIONE S-TRANSFERASE L1"/>
    <property type="match status" value="1"/>
</dbReference>
<dbReference type="Gene3D" id="1.20.1050.10">
    <property type="match status" value="1"/>
</dbReference>
<proteinExistence type="predicted"/>
<dbReference type="PANTHER" id="PTHR44328:SF11">
    <property type="entry name" value="GLUTATHIONE S-TRANSFERASE L2, CHLOROPLASTIC"/>
    <property type="match status" value="1"/>
</dbReference>
<dbReference type="EMBL" id="JACTNZ010000003">
    <property type="protein sequence ID" value="KAG5559293.1"/>
    <property type="molecule type" value="Genomic_DNA"/>
</dbReference>
<dbReference type="AlphaFoldDB" id="A0AAV6L4I4"/>
<reference evidence="1" key="1">
    <citation type="submission" date="2020-08" db="EMBL/GenBank/DDBJ databases">
        <title>Plant Genome Project.</title>
        <authorList>
            <person name="Zhang R.-G."/>
        </authorList>
    </citation>
    <scope>NUCLEOTIDE SEQUENCE</scope>
    <source>
        <strain evidence="1">WSP0</strain>
        <tissue evidence="1">Leaf</tissue>
    </source>
</reference>
<name>A0AAV6L4I4_9ERIC</name>